<dbReference type="InterPro" id="IPR013515">
    <property type="entry name" value="Phytochrome_cen-reg"/>
</dbReference>
<evidence type="ECO:0000313" key="15">
    <source>
        <dbReference type="EMBL" id="GAL95713.1"/>
    </source>
</evidence>
<dbReference type="PROSITE" id="PS50112">
    <property type="entry name" value="PAS"/>
    <property type="match status" value="1"/>
</dbReference>
<keyword evidence="8" id="KW-0808">Transferase</keyword>
<dbReference type="InterPro" id="IPR013654">
    <property type="entry name" value="PAS_2"/>
</dbReference>
<dbReference type="InterPro" id="IPR016132">
    <property type="entry name" value="Phyto_chromo_attachment"/>
</dbReference>
<dbReference type="PANTHER" id="PTHR43304:SF1">
    <property type="entry name" value="PAC DOMAIN-CONTAINING PROTEIN"/>
    <property type="match status" value="1"/>
</dbReference>
<reference evidence="16" key="1">
    <citation type="journal article" date="2015" name="Genome">
        <title>Whole Genome Sequence of the Non-Microcystin-Producing Microcystis aeruginosa Strain NIES-44.</title>
        <authorList>
            <person name="Okano K."/>
            <person name="Miyata N."/>
            <person name="Ozaki Y."/>
        </authorList>
    </citation>
    <scope>NUCLEOTIDE SEQUENCE [LARGE SCALE GENOMIC DNA]</scope>
    <source>
        <strain evidence="16">NIES-44</strain>
    </source>
</reference>
<evidence type="ECO:0000256" key="5">
    <source>
        <dbReference type="ARBA" id="ARBA00022543"/>
    </source>
</evidence>
<evidence type="ECO:0000256" key="6">
    <source>
        <dbReference type="ARBA" id="ARBA00022553"/>
    </source>
</evidence>
<evidence type="ECO:0000256" key="9">
    <source>
        <dbReference type="ARBA" id="ARBA00022777"/>
    </source>
</evidence>
<dbReference type="SUPFAM" id="SSF47384">
    <property type="entry name" value="Homodimeric domain of signal transducing histidine kinase"/>
    <property type="match status" value="1"/>
</dbReference>
<dbReference type="InterPro" id="IPR035965">
    <property type="entry name" value="PAS-like_dom_sf"/>
</dbReference>
<proteinExistence type="inferred from homology"/>
<dbReference type="GO" id="GO:0006355">
    <property type="term" value="P:regulation of DNA-templated transcription"/>
    <property type="evidence" value="ECO:0007669"/>
    <property type="project" value="InterPro"/>
</dbReference>
<dbReference type="InterPro" id="IPR000014">
    <property type="entry name" value="PAS"/>
</dbReference>
<protein>
    <recommendedName>
        <fullName evidence="4">histidine kinase</fullName>
        <ecNumber evidence="4">2.7.13.3</ecNumber>
    </recommendedName>
</protein>
<feature type="domain" description="Histidine kinase" evidence="13">
    <location>
        <begin position="533"/>
        <end position="746"/>
    </location>
</feature>
<name>A0A0A1W1R8_MICAE</name>
<dbReference type="SUPFAM" id="SSF55781">
    <property type="entry name" value="GAF domain-like"/>
    <property type="match status" value="2"/>
</dbReference>
<dbReference type="CDD" id="cd16921">
    <property type="entry name" value="HATPase_FilI-like"/>
    <property type="match status" value="1"/>
</dbReference>
<dbReference type="InterPro" id="IPR003018">
    <property type="entry name" value="GAF"/>
</dbReference>
<dbReference type="PROSITE" id="PS50046">
    <property type="entry name" value="PHYTOCHROME_2"/>
    <property type="match status" value="1"/>
</dbReference>
<evidence type="ECO:0000256" key="10">
    <source>
        <dbReference type="ARBA" id="ARBA00022991"/>
    </source>
</evidence>
<sequence length="768" mass="87000">MEVLTETINPTSIEREPIHLYNRIQPHGVLLVLSEPELKVSQTSSNSRSLLGISPGEIIGKTLEEIFDPFQIDPLKSAIENNDFDAINPSKIWARVKGDDFAVFDAIFHRNAEQMLILELEPAISYENIPFLRFYHLAKTSIDKLEATRSLKDFCNIIVKEVRKMTGFDRVMLYKFDEEDNGDVIAEDKIEQLEPYLGLRYPASDIPLPARNLLSANWIRQIPDATSEPVDLVPSLHPETQQPLNLTLSSLRSASPCHLEYLHNMGVGASLTISLIENKRLWGIIACHHRTPKYVPYELRKACEFLGRVIFSEISAREETEDYDYRVKLTFVQSQLIDYMAEANNFIDGLIAHKPNLLDLTKATGAAICLGGNYTLIGVTPSEEELNYLITWLEKNVHEDVYYTNSLPQIYADGGKFKDIASGLLAIPISKRNYLLWFRPEVIQTVNWGGDPGKAIETTAIDGDIRLCPRKSFSLWKETVRLKSLPWKAVEINAALELRKAIVNIILKQADELARLARDLELSNAELKKFAYVASHDLQEPLNQVANYVQLLEMRYTEELDEDAKEFITFAVEGVSLMQTLIDDVLAYSKVDMQAVEFNTIDANLALEKALANLKGRIQESQAIITVDPLPIVMADKTQLMQLFQNLIGNAIKFRGKATPTIHIAAQRQEEEWLFSVTDNGIGIDPRFSERIFVIFQRLHTRDEYPGTGMGLAICKKIIECHRGRIWVESQLGKGAVFYFTIPLGGNERERWRGRATQNYLISGGQQS</sequence>
<dbReference type="EC" id="2.7.13.3" evidence="4"/>
<evidence type="ECO:0000256" key="8">
    <source>
        <dbReference type="ARBA" id="ARBA00022679"/>
    </source>
</evidence>
<dbReference type="SMART" id="SM00387">
    <property type="entry name" value="HATPase_c"/>
    <property type="match status" value="1"/>
</dbReference>
<dbReference type="Gene3D" id="3.30.450.270">
    <property type="match status" value="1"/>
</dbReference>
<dbReference type="SUPFAM" id="SSF55785">
    <property type="entry name" value="PYP-like sensor domain (PAS domain)"/>
    <property type="match status" value="1"/>
</dbReference>
<dbReference type="CDD" id="cd00082">
    <property type="entry name" value="HisKA"/>
    <property type="match status" value="1"/>
</dbReference>
<keyword evidence="6" id="KW-0597">Phosphoprotein</keyword>
<accession>A0A0A1W1R8</accession>
<dbReference type="EMBL" id="BBPA01000075">
    <property type="protein sequence ID" value="GAL95713.1"/>
    <property type="molecule type" value="Genomic_DNA"/>
</dbReference>
<dbReference type="PANTHER" id="PTHR43304">
    <property type="entry name" value="PHYTOCHROME-LIKE PROTEIN CPH1"/>
    <property type="match status" value="1"/>
</dbReference>
<dbReference type="Gene3D" id="3.30.450.20">
    <property type="entry name" value="PAS domain"/>
    <property type="match status" value="1"/>
</dbReference>
<dbReference type="Gene3D" id="3.30.565.10">
    <property type="entry name" value="Histidine kinase-like ATPase, C-terminal domain"/>
    <property type="match status" value="1"/>
</dbReference>
<dbReference type="PROSITE" id="PS50109">
    <property type="entry name" value="HIS_KIN"/>
    <property type="match status" value="1"/>
</dbReference>
<comment type="subunit">
    <text evidence="3">Homodimer.</text>
</comment>
<dbReference type="PRINTS" id="PR01033">
    <property type="entry name" value="PHYTOCHROME"/>
</dbReference>
<dbReference type="GO" id="GO:0009881">
    <property type="term" value="F:photoreceptor activity"/>
    <property type="evidence" value="ECO:0007669"/>
    <property type="project" value="UniProtKB-KW"/>
</dbReference>
<dbReference type="Gene3D" id="1.10.287.130">
    <property type="match status" value="1"/>
</dbReference>
<dbReference type="InterPro" id="IPR003594">
    <property type="entry name" value="HATPase_dom"/>
</dbReference>
<dbReference type="Pfam" id="PF00512">
    <property type="entry name" value="HisKA"/>
    <property type="match status" value="1"/>
</dbReference>
<comment type="similarity">
    <text evidence="2">In the N-terminal section; belongs to the phytochrome family.</text>
</comment>
<comment type="caution">
    <text evidence="15">The sequence shown here is derived from an EMBL/GenBank/DDBJ whole genome shotgun (WGS) entry which is preliminary data.</text>
</comment>
<evidence type="ECO:0000256" key="3">
    <source>
        <dbReference type="ARBA" id="ARBA00011738"/>
    </source>
</evidence>
<dbReference type="InterPro" id="IPR003661">
    <property type="entry name" value="HisK_dim/P_dom"/>
</dbReference>
<evidence type="ECO:0000259" key="13">
    <source>
        <dbReference type="PROSITE" id="PS50109"/>
    </source>
</evidence>
<evidence type="ECO:0000256" key="7">
    <source>
        <dbReference type="ARBA" id="ARBA00022606"/>
    </source>
</evidence>
<dbReference type="RefSeq" id="WP_045362584.1">
    <property type="nucleotide sequence ID" value="NZ_BBPA01000075.1"/>
</dbReference>
<dbReference type="SUPFAM" id="SSF55874">
    <property type="entry name" value="ATPase domain of HSP90 chaperone/DNA topoisomerase II/histidine kinase"/>
    <property type="match status" value="1"/>
</dbReference>
<comment type="catalytic activity">
    <reaction evidence="1">
        <text>ATP + protein L-histidine = ADP + protein N-phospho-L-histidine.</text>
        <dbReference type="EC" id="2.7.13.3"/>
    </reaction>
</comment>
<evidence type="ECO:0000313" key="16">
    <source>
        <dbReference type="Proteomes" id="UP000030321"/>
    </source>
</evidence>
<dbReference type="InterPro" id="IPR029016">
    <property type="entry name" value="GAF-like_dom_sf"/>
</dbReference>
<gene>
    <name evidence="15" type="ORF">N44_04569</name>
</gene>
<organism evidence="15 16">
    <name type="scientific">Microcystis aeruginosa NIES-44</name>
    <dbReference type="NCBI Taxonomy" id="449439"/>
    <lineage>
        <taxon>Bacteria</taxon>
        <taxon>Bacillati</taxon>
        <taxon>Cyanobacteriota</taxon>
        <taxon>Cyanophyceae</taxon>
        <taxon>Oscillatoriophycideae</taxon>
        <taxon>Chroococcales</taxon>
        <taxon>Microcystaceae</taxon>
        <taxon>Microcystis</taxon>
    </lineage>
</organism>
<dbReference type="InterPro" id="IPR036890">
    <property type="entry name" value="HATPase_C_sf"/>
</dbReference>
<dbReference type="InterPro" id="IPR005467">
    <property type="entry name" value="His_kinase_dom"/>
</dbReference>
<dbReference type="InterPro" id="IPR052162">
    <property type="entry name" value="Sensor_kinase/Photoreceptor"/>
</dbReference>
<dbReference type="InterPro" id="IPR001294">
    <property type="entry name" value="Phytochrome"/>
</dbReference>
<keyword evidence="7" id="KW-0716">Sensory transduction</keyword>
<dbReference type="Proteomes" id="UP000030321">
    <property type="component" value="Unassembled WGS sequence"/>
</dbReference>
<dbReference type="GO" id="GO:0009584">
    <property type="term" value="P:detection of visible light"/>
    <property type="evidence" value="ECO:0007669"/>
    <property type="project" value="InterPro"/>
</dbReference>
<keyword evidence="10" id="KW-0157">Chromophore</keyword>
<dbReference type="Pfam" id="PF01590">
    <property type="entry name" value="GAF"/>
    <property type="match status" value="1"/>
</dbReference>
<dbReference type="SMART" id="SM00065">
    <property type="entry name" value="GAF"/>
    <property type="match status" value="1"/>
</dbReference>
<evidence type="ECO:0000256" key="2">
    <source>
        <dbReference type="ARBA" id="ARBA00006402"/>
    </source>
</evidence>
<evidence type="ECO:0000256" key="4">
    <source>
        <dbReference type="ARBA" id="ARBA00012438"/>
    </source>
</evidence>
<dbReference type="InterPro" id="IPR043150">
    <property type="entry name" value="Phytochrome_PHY_sf"/>
</dbReference>
<dbReference type="Pfam" id="PF00360">
    <property type="entry name" value="PHY"/>
    <property type="match status" value="1"/>
</dbReference>
<feature type="domain" description="PAS" evidence="14">
    <location>
        <begin position="44"/>
        <end position="81"/>
    </location>
</feature>
<keyword evidence="5" id="KW-0600">Photoreceptor protein</keyword>
<dbReference type="GO" id="GO:0000155">
    <property type="term" value="F:phosphorelay sensor kinase activity"/>
    <property type="evidence" value="ECO:0007669"/>
    <property type="project" value="InterPro"/>
</dbReference>
<dbReference type="AlphaFoldDB" id="A0A0A1W1R8"/>
<evidence type="ECO:0000256" key="11">
    <source>
        <dbReference type="ARBA" id="ARBA00023170"/>
    </source>
</evidence>
<feature type="domain" description="Phytochrome chromophore attachment site" evidence="12">
    <location>
        <begin position="150"/>
        <end position="308"/>
    </location>
</feature>
<dbReference type="InterPro" id="IPR036097">
    <property type="entry name" value="HisK_dim/P_sf"/>
</dbReference>
<dbReference type="Pfam" id="PF02518">
    <property type="entry name" value="HATPase_c"/>
    <property type="match status" value="1"/>
</dbReference>
<evidence type="ECO:0000256" key="1">
    <source>
        <dbReference type="ARBA" id="ARBA00000085"/>
    </source>
</evidence>
<dbReference type="FunFam" id="3.30.565.10:FF:000006">
    <property type="entry name" value="Sensor histidine kinase WalK"/>
    <property type="match status" value="1"/>
</dbReference>
<keyword evidence="9 15" id="KW-0418">Kinase</keyword>
<keyword evidence="11" id="KW-0675">Receptor</keyword>
<evidence type="ECO:0000259" key="14">
    <source>
        <dbReference type="PROSITE" id="PS50112"/>
    </source>
</evidence>
<dbReference type="Gene3D" id="3.30.450.40">
    <property type="match status" value="1"/>
</dbReference>
<dbReference type="SMART" id="SM00388">
    <property type="entry name" value="HisKA"/>
    <property type="match status" value="1"/>
</dbReference>
<evidence type="ECO:0000259" key="12">
    <source>
        <dbReference type="PROSITE" id="PS50046"/>
    </source>
</evidence>
<dbReference type="Pfam" id="PF08446">
    <property type="entry name" value="PAS_2"/>
    <property type="match status" value="1"/>
</dbReference>